<dbReference type="EMBL" id="NVUK01000010">
    <property type="protein sequence ID" value="PCI77947.1"/>
    <property type="molecule type" value="Genomic_DNA"/>
</dbReference>
<proteinExistence type="predicted"/>
<dbReference type="AlphaFoldDB" id="A0A2A4X7C7"/>
<accession>A0A2A4X7C7</accession>
<comment type="caution">
    <text evidence="1">The sequence shown here is derived from an EMBL/GenBank/DDBJ whole genome shotgun (WGS) entry which is preliminary data.</text>
</comment>
<sequence length="341" mass="38584">MVLGSITDILGMANAAVEIGDQLYGMCRMGETLSSKVLGYMSAPFMQKTLEQESTSETGTNRVIREEARQRVESKKMRLKTLSQTARNMAKNSGQMLQHIQKTSARIDVLEKLVTMQQAANPNESEHAPALQNELKQELQTRVEARNQLLGQYNANLVLVQVEIVQKEGKYQFEQINGSEPQIERTALRERAPVLGTGLGISGQSTHITEQACAQWHLERIKPEVFMHEQEIRILKKVIKQEQNPQELALLEREMLCWEGDLSILKTRLADYGAMVIHANASLPATARQKIREVDFSTLFTQDESPMTVLQASVKKTYYSVVATFFYYYGNESLKIKEGKE</sequence>
<evidence type="ECO:0000313" key="2">
    <source>
        <dbReference type="Proteomes" id="UP000218775"/>
    </source>
</evidence>
<name>A0A2A4X7C7_UNCAE</name>
<gene>
    <name evidence="1" type="ORF">COB21_01960</name>
</gene>
<organism evidence="1 2">
    <name type="scientific">Aerophobetes bacterium</name>
    <dbReference type="NCBI Taxonomy" id="2030807"/>
    <lineage>
        <taxon>Bacteria</taxon>
        <taxon>Candidatus Aerophobota</taxon>
    </lineage>
</organism>
<evidence type="ECO:0000313" key="1">
    <source>
        <dbReference type="EMBL" id="PCI77947.1"/>
    </source>
</evidence>
<reference evidence="2" key="1">
    <citation type="submission" date="2017-08" db="EMBL/GenBank/DDBJ databases">
        <title>A dynamic microbial community with high functional redundancy inhabits the cold, oxic subseafloor aquifer.</title>
        <authorList>
            <person name="Tully B.J."/>
            <person name="Wheat C.G."/>
            <person name="Glazer B.T."/>
            <person name="Huber J.A."/>
        </authorList>
    </citation>
    <scope>NUCLEOTIDE SEQUENCE [LARGE SCALE GENOMIC DNA]</scope>
</reference>
<dbReference type="Proteomes" id="UP000218775">
    <property type="component" value="Unassembled WGS sequence"/>
</dbReference>
<protein>
    <submittedName>
        <fullName evidence="1">Uncharacterized protein</fullName>
    </submittedName>
</protein>